<dbReference type="PANTHER" id="PTHR42714:SF2">
    <property type="entry name" value="TRNA MODIFICATION GTPASE GTPBP3, MITOCHONDRIAL"/>
    <property type="match status" value="1"/>
</dbReference>
<dbReference type="SUPFAM" id="SSF52540">
    <property type="entry name" value="P-loop containing nucleoside triphosphate hydrolases"/>
    <property type="match status" value="1"/>
</dbReference>
<dbReference type="InterPro" id="IPR004520">
    <property type="entry name" value="GTPase_MnmE"/>
</dbReference>
<dbReference type="OMA" id="EFHCHGG"/>
<dbReference type="Gene3D" id="3.40.50.300">
    <property type="entry name" value="P-loop containing nucleotide triphosphate hydrolases"/>
    <property type="match status" value="1"/>
</dbReference>
<dbReference type="Gene3D" id="3.30.1360.120">
    <property type="entry name" value="Probable tRNA modification gtpase trme, domain 1"/>
    <property type="match status" value="1"/>
</dbReference>
<feature type="domain" description="TrmE-type G" evidence="7">
    <location>
        <begin position="213"/>
        <end position="357"/>
    </location>
</feature>
<dbReference type="Proteomes" id="UP000193685">
    <property type="component" value="Unassembled WGS sequence"/>
</dbReference>
<dbReference type="HAMAP" id="MF_00379">
    <property type="entry name" value="GTPase_MnmE"/>
    <property type="match status" value="1"/>
</dbReference>
<comment type="subcellular location">
    <subcellularLocation>
        <location evidence="1">Mitochondrion</location>
    </subcellularLocation>
</comment>
<keyword evidence="9" id="KW-1185">Reference proteome</keyword>
<dbReference type="GO" id="GO:0002098">
    <property type="term" value="P:tRNA wobble uridine modification"/>
    <property type="evidence" value="ECO:0007669"/>
    <property type="project" value="TreeGrafter"/>
</dbReference>
<dbReference type="InterPro" id="IPR031168">
    <property type="entry name" value="G_TrmE"/>
</dbReference>
<dbReference type="CDD" id="cd14858">
    <property type="entry name" value="TrmE_N"/>
    <property type="match status" value="1"/>
</dbReference>
<keyword evidence="5 6" id="KW-0342">GTP-binding</keyword>
<proteinExistence type="inferred from homology"/>
<dbReference type="GO" id="GO:0030488">
    <property type="term" value="P:tRNA methylation"/>
    <property type="evidence" value="ECO:0007669"/>
    <property type="project" value="TreeGrafter"/>
</dbReference>
<dbReference type="InterPro" id="IPR025867">
    <property type="entry name" value="MnmE_helical"/>
</dbReference>
<gene>
    <name evidence="8" type="ORF">BCR37DRAFT_347302</name>
</gene>
<dbReference type="NCBIfam" id="NF003661">
    <property type="entry name" value="PRK05291.1-3"/>
    <property type="match status" value="1"/>
</dbReference>
<dbReference type="Pfam" id="PF01926">
    <property type="entry name" value="MMR_HSR1"/>
    <property type="match status" value="1"/>
</dbReference>
<dbReference type="InterPro" id="IPR018948">
    <property type="entry name" value="GTP-bd_TrmE_N"/>
</dbReference>
<evidence type="ECO:0000313" key="9">
    <source>
        <dbReference type="Proteomes" id="UP000193685"/>
    </source>
</evidence>
<comment type="similarity">
    <text evidence="2 6">Belongs to the TRAFAC class TrmE-Era-EngA-EngB-Septin-like GTPase superfamily. TrmE GTPase family.</text>
</comment>
<keyword evidence="4 6" id="KW-0547">Nucleotide-binding</keyword>
<evidence type="ECO:0000256" key="3">
    <source>
        <dbReference type="ARBA" id="ARBA00022694"/>
    </source>
</evidence>
<sequence>MSTIYALSTSAAKAAIAVIRISGPQARLALAALTPKRVKPRQAHLVKLRHQGQLLDEALAFYMPGPASFTGEDSVELHVHGGKAVIRSVLAALSSHKGLRYAEPGEFSKRAFRAGKLDLTQAEALADLIHAETEQQRRAAVSQAAGALAKRYDGWREQLIQGRAMLEAVIDFGEDNEIDSTVVEQVQQRVRQLQEAIRNHLEAGVRGERLKHGITVALFGPPNAGKSSLLNLLCRREVSIVSDEAGTTRDVVETMLDIGGYPVILCDTAGLRDAQGFVEQQGVRLANMRVEEADLRLCVVPAGEAMDPLTQALVTPETMLVVNKVDLRSDARQGHHLSCTTHAGVDAFLAALTGRLQALTSDEHGQGLALGTTARHREQCERCLEHLDIFLRYDTHGFDFVLAAEELRYAGDCLGRVLGRIDVEELLSVIFRDFCIGK</sequence>
<dbReference type="GO" id="GO:0003924">
    <property type="term" value="F:GTPase activity"/>
    <property type="evidence" value="ECO:0007669"/>
    <property type="project" value="InterPro"/>
</dbReference>
<dbReference type="STRING" id="56484.A0A1Y2FGP6"/>
<dbReference type="InterPro" id="IPR027368">
    <property type="entry name" value="MnmE_dom2"/>
</dbReference>
<dbReference type="RefSeq" id="XP_040725455.1">
    <property type="nucleotide sequence ID" value="XM_040867760.1"/>
</dbReference>
<dbReference type="GO" id="GO:0005739">
    <property type="term" value="C:mitochondrion"/>
    <property type="evidence" value="ECO:0007669"/>
    <property type="project" value="UniProtKB-SubCell"/>
</dbReference>
<keyword evidence="3 6" id="KW-0819">tRNA processing</keyword>
<dbReference type="FunFam" id="3.30.1360.120:FF:000007">
    <property type="entry name" value="tRNA modification GTPase GTPBP3, mitochondrial"/>
    <property type="match status" value="1"/>
</dbReference>
<dbReference type="PROSITE" id="PS51709">
    <property type="entry name" value="G_TRME"/>
    <property type="match status" value="1"/>
</dbReference>
<dbReference type="SUPFAM" id="SSF116878">
    <property type="entry name" value="TrmE connector domain"/>
    <property type="match status" value="1"/>
</dbReference>
<comment type="caution">
    <text evidence="8">The sequence shown here is derived from an EMBL/GenBank/DDBJ whole genome shotgun (WGS) entry which is preliminary data.</text>
</comment>
<dbReference type="NCBIfam" id="TIGR00231">
    <property type="entry name" value="small_GTP"/>
    <property type="match status" value="1"/>
</dbReference>
<evidence type="ECO:0000256" key="1">
    <source>
        <dbReference type="ARBA" id="ARBA00004173"/>
    </source>
</evidence>
<dbReference type="Gene3D" id="1.20.120.430">
    <property type="entry name" value="tRNA modification GTPase MnmE domain 2"/>
    <property type="match status" value="1"/>
</dbReference>
<dbReference type="InterPro" id="IPR005225">
    <property type="entry name" value="Small_GTP-bd"/>
</dbReference>
<dbReference type="GeneID" id="63784359"/>
<accession>A0A1Y2FGP6</accession>
<name>A0A1Y2FGP6_PROLT</name>
<dbReference type="InterPro" id="IPR027266">
    <property type="entry name" value="TrmE/GcvT-like"/>
</dbReference>
<dbReference type="OrthoDB" id="188276at2759"/>
<organism evidence="8 9">
    <name type="scientific">Protomyces lactucae-debilis</name>
    <dbReference type="NCBI Taxonomy" id="2754530"/>
    <lineage>
        <taxon>Eukaryota</taxon>
        <taxon>Fungi</taxon>
        <taxon>Dikarya</taxon>
        <taxon>Ascomycota</taxon>
        <taxon>Taphrinomycotina</taxon>
        <taxon>Taphrinomycetes</taxon>
        <taxon>Taphrinales</taxon>
        <taxon>Protomycetaceae</taxon>
        <taxon>Protomyces</taxon>
    </lineage>
</organism>
<dbReference type="EMBL" id="MCFI01000009">
    <property type="protein sequence ID" value="ORY82584.1"/>
    <property type="molecule type" value="Genomic_DNA"/>
</dbReference>
<dbReference type="InterPro" id="IPR006073">
    <property type="entry name" value="GTP-bd"/>
</dbReference>
<dbReference type="AlphaFoldDB" id="A0A1Y2FGP6"/>
<dbReference type="CDD" id="cd04164">
    <property type="entry name" value="trmE"/>
    <property type="match status" value="1"/>
</dbReference>
<dbReference type="Pfam" id="PF12631">
    <property type="entry name" value="MnmE_helical"/>
    <property type="match status" value="1"/>
</dbReference>
<evidence type="ECO:0000256" key="2">
    <source>
        <dbReference type="ARBA" id="ARBA00011043"/>
    </source>
</evidence>
<protein>
    <submittedName>
        <fullName evidence="8">tRNA modification GTPase</fullName>
    </submittedName>
</protein>
<dbReference type="GO" id="GO:0005525">
    <property type="term" value="F:GTP binding"/>
    <property type="evidence" value="ECO:0007669"/>
    <property type="project" value="UniProtKB-KW"/>
</dbReference>
<dbReference type="InterPro" id="IPR027417">
    <property type="entry name" value="P-loop_NTPase"/>
</dbReference>
<evidence type="ECO:0000313" key="8">
    <source>
        <dbReference type="EMBL" id="ORY82584.1"/>
    </source>
</evidence>
<reference evidence="8 9" key="1">
    <citation type="submission" date="2016-07" db="EMBL/GenBank/DDBJ databases">
        <title>Pervasive Adenine N6-methylation of Active Genes in Fungi.</title>
        <authorList>
            <consortium name="DOE Joint Genome Institute"/>
            <person name="Mondo S.J."/>
            <person name="Dannebaum R.O."/>
            <person name="Kuo R.C."/>
            <person name="Labutti K."/>
            <person name="Haridas S."/>
            <person name="Kuo A."/>
            <person name="Salamov A."/>
            <person name="Ahrendt S.R."/>
            <person name="Lipzen A."/>
            <person name="Sullivan W."/>
            <person name="Andreopoulos W.B."/>
            <person name="Clum A."/>
            <person name="Lindquist E."/>
            <person name="Daum C."/>
            <person name="Ramamoorthy G.K."/>
            <person name="Gryganskyi A."/>
            <person name="Culley D."/>
            <person name="Magnuson J.K."/>
            <person name="James T.Y."/>
            <person name="O'Malley M.A."/>
            <person name="Stajich J.E."/>
            <person name="Spatafora J.W."/>
            <person name="Visel A."/>
            <person name="Grigoriev I.V."/>
        </authorList>
    </citation>
    <scope>NUCLEOTIDE SEQUENCE [LARGE SCALE GENOMIC DNA]</scope>
    <source>
        <strain evidence="8 9">12-1054</strain>
    </source>
</reference>
<evidence type="ECO:0000259" key="7">
    <source>
        <dbReference type="PROSITE" id="PS51709"/>
    </source>
</evidence>
<evidence type="ECO:0000256" key="6">
    <source>
        <dbReference type="RuleBase" id="RU003313"/>
    </source>
</evidence>
<dbReference type="Pfam" id="PF10396">
    <property type="entry name" value="TrmE_N"/>
    <property type="match status" value="1"/>
</dbReference>
<evidence type="ECO:0000256" key="5">
    <source>
        <dbReference type="ARBA" id="ARBA00023134"/>
    </source>
</evidence>
<dbReference type="NCBIfam" id="TIGR00450">
    <property type="entry name" value="mnmE_trmE_thdF"/>
    <property type="match status" value="1"/>
</dbReference>
<evidence type="ECO:0000256" key="4">
    <source>
        <dbReference type="ARBA" id="ARBA00022741"/>
    </source>
</evidence>
<dbReference type="PANTHER" id="PTHR42714">
    <property type="entry name" value="TRNA MODIFICATION GTPASE GTPBP3"/>
    <property type="match status" value="1"/>
</dbReference>